<evidence type="ECO:0000256" key="6">
    <source>
        <dbReference type="ARBA" id="ARBA00023004"/>
    </source>
</evidence>
<feature type="transmembrane region" description="Helical" evidence="8">
    <location>
        <begin position="12"/>
        <end position="29"/>
    </location>
</feature>
<proteinExistence type="predicted"/>
<evidence type="ECO:0000256" key="4">
    <source>
        <dbReference type="ARBA" id="ARBA00022723"/>
    </source>
</evidence>
<dbReference type="Proteomes" id="UP001498398">
    <property type="component" value="Unassembled WGS sequence"/>
</dbReference>
<comment type="cofactor">
    <cofactor evidence="1">
        <name>siroheme</name>
        <dbReference type="ChEBI" id="CHEBI:60052"/>
    </cofactor>
</comment>
<keyword evidence="8" id="KW-0812">Transmembrane</keyword>
<keyword evidence="6" id="KW-0408">Iron</keyword>
<keyword evidence="11" id="KW-1185">Reference proteome</keyword>
<accession>A0ABR1J4I2</accession>
<evidence type="ECO:0000259" key="9">
    <source>
        <dbReference type="Pfam" id="PF07992"/>
    </source>
</evidence>
<comment type="pathway">
    <text evidence="2">Nitrogen metabolism; nitrate reduction (assimilation).</text>
</comment>
<dbReference type="PANTHER" id="PTHR43809">
    <property type="entry name" value="NITRITE REDUCTASE (NADH) LARGE SUBUNIT"/>
    <property type="match status" value="1"/>
</dbReference>
<organism evidence="10 11">
    <name type="scientific">Marasmiellus scandens</name>
    <dbReference type="NCBI Taxonomy" id="2682957"/>
    <lineage>
        <taxon>Eukaryota</taxon>
        <taxon>Fungi</taxon>
        <taxon>Dikarya</taxon>
        <taxon>Basidiomycota</taxon>
        <taxon>Agaricomycotina</taxon>
        <taxon>Agaricomycetes</taxon>
        <taxon>Agaricomycetidae</taxon>
        <taxon>Agaricales</taxon>
        <taxon>Marasmiineae</taxon>
        <taxon>Omphalotaceae</taxon>
        <taxon>Marasmiellus</taxon>
    </lineage>
</organism>
<gene>
    <name evidence="10" type="ORF">VKT23_013208</name>
</gene>
<name>A0ABR1J4I2_9AGAR</name>
<keyword evidence="8" id="KW-1133">Transmembrane helix</keyword>
<feature type="domain" description="FAD/NAD(P)-binding" evidence="9">
    <location>
        <begin position="11"/>
        <end position="145"/>
    </location>
</feature>
<evidence type="ECO:0000313" key="11">
    <source>
        <dbReference type="Proteomes" id="UP001498398"/>
    </source>
</evidence>
<keyword evidence="7" id="KW-0411">Iron-sulfur</keyword>
<keyword evidence="4" id="KW-0479">Metal-binding</keyword>
<dbReference type="Gene3D" id="3.50.50.60">
    <property type="entry name" value="FAD/NAD(P)-binding domain"/>
    <property type="match status" value="2"/>
</dbReference>
<dbReference type="PANTHER" id="PTHR43809:SF1">
    <property type="entry name" value="NITRITE REDUCTASE (NADH) LARGE SUBUNIT"/>
    <property type="match status" value="1"/>
</dbReference>
<dbReference type="InterPro" id="IPR023753">
    <property type="entry name" value="FAD/NAD-binding_dom"/>
</dbReference>
<dbReference type="SUPFAM" id="SSF51905">
    <property type="entry name" value="FAD/NAD(P)-binding domain"/>
    <property type="match status" value="1"/>
</dbReference>
<evidence type="ECO:0000313" key="10">
    <source>
        <dbReference type="EMBL" id="KAK7449733.1"/>
    </source>
</evidence>
<dbReference type="InterPro" id="IPR036188">
    <property type="entry name" value="FAD/NAD-bd_sf"/>
</dbReference>
<reference evidence="10 11" key="1">
    <citation type="submission" date="2024-01" db="EMBL/GenBank/DDBJ databases">
        <title>A draft genome for the cacao thread blight pathogen Marasmiellus scandens.</title>
        <authorList>
            <person name="Baruah I.K."/>
            <person name="Leung J."/>
            <person name="Bukari Y."/>
            <person name="Amoako-Attah I."/>
            <person name="Meinhardt L.W."/>
            <person name="Bailey B.A."/>
            <person name="Cohen S.P."/>
        </authorList>
    </citation>
    <scope>NUCLEOTIDE SEQUENCE [LARGE SCALE GENOMIC DNA]</scope>
    <source>
        <strain evidence="10 11">GH-19</strain>
    </source>
</reference>
<keyword evidence="3" id="KW-0349">Heme</keyword>
<dbReference type="EMBL" id="JBANRG010000035">
    <property type="protein sequence ID" value="KAK7449733.1"/>
    <property type="molecule type" value="Genomic_DNA"/>
</dbReference>
<evidence type="ECO:0000256" key="7">
    <source>
        <dbReference type="ARBA" id="ARBA00023014"/>
    </source>
</evidence>
<evidence type="ECO:0000256" key="8">
    <source>
        <dbReference type="SAM" id="Phobius"/>
    </source>
</evidence>
<evidence type="ECO:0000256" key="3">
    <source>
        <dbReference type="ARBA" id="ARBA00022617"/>
    </source>
</evidence>
<keyword evidence="8" id="KW-0472">Membrane</keyword>
<evidence type="ECO:0000256" key="1">
    <source>
        <dbReference type="ARBA" id="ARBA00001929"/>
    </source>
</evidence>
<dbReference type="Pfam" id="PF07992">
    <property type="entry name" value="Pyr_redox_2"/>
    <property type="match status" value="1"/>
</dbReference>
<evidence type="ECO:0000256" key="5">
    <source>
        <dbReference type="ARBA" id="ARBA00023002"/>
    </source>
</evidence>
<protein>
    <recommendedName>
        <fullName evidence="9">FAD/NAD(P)-binding domain-containing protein</fullName>
    </recommendedName>
</protein>
<keyword evidence="5" id="KW-0560">Oxidoreductase</keyword>
<evidence type="ECO:0000256" key="2">
    <source>
        <dbReference type="ARBA" id="ARBA00005096"/>
    </source>
</evidence>
<comment type="caution">
    <text evidence="10">The sequence shown here is derived from an EMBL/GenBank/DDBJ whole genome shotgun (WGS) entry which is preliminary data.</text>
</comment>
<dbReference type="InterPro" id="IPR052034">
    <property type="entry name" value="NasD-like"/>
</dbReference>
<sequence length="169" mass="18961">MGSDNSTDRKTIFVVGLGMVGIAFIEKLLNLDENKKYRIITCGEENHLAYNRVALTDYFQHRSVEKLYLNPVEWYSQQDPESFEFHIGETCTHIDTDNHVVLTDKGRQFAYDHCVIASGSNASLPAYADLSLPGVFVYRNISDINSLISYANKGKKPLRASKVSSGYTA</sequence>